<dbReference type="AlphaFoldDB" id="A0A511XFW7"/>
<keyword evidence="2" id="KW-1185">Reference proteome</keyword>
<evidence type="ECO:0000313" key="2">
    <source>
        <dbReference type="Proteomes" id="UP000321746"/>
    </source>
</evidence>
<evidence type="ECO:0000313" key="1">
    <source>
        <dbReference type="EMBL" id="GEN61818.1"/>
    </source>
</evidence>
<name>A0A511XFW7_9PROT</name>
<dbReference type="EMBL" id="BJYG01000001">
    <property type="protein sequence ID" value="GEN61818.1"/>
    <property type="molecule type" value="Genomic_DNA"/>
</dbReference>
<proteinExistence type="predicted"/>
<dbReference type="Proteomes" id="UP000321746">
    <property type="component" value="Unassembled WGS sequence"/>
</dbReference>
<reference evidence="1 2" key="1">
    <citation type="submission" date="2019-07" db="EMBL/GenBank/DDBJ databases">
        <title>Whole genome shotgun sequence of Acetobacter oeni NBRC 105207.</title>
        <authorList>
            <person name="Hosoyama A."/>
            <person name="Uohara A."/>
            <person name="Ohji S."/>
            <person name="Ichikawa N."/>
        </authorList>
    </citation>
    <scope>NUCLEOTIDE SEQUENCE [LARGE SCALE GENOMIC DNA]</scope>
    <source>
        <strain evidence="1 2">NBRC 105207</strain>
    </source>
</reference>
<protein>
    <submittedName>
        <fullName evidence="1">Uncharacterized protein</fullName>
    </submittedName>
</protein>
<comment type="caution">
    <text evidence="1">The sequence shown here is derived from an EMBL/GenBank/DDBJ whole genome shotgun (WGS) entry which is preliminary data.</text>
</comment>
<accession>A0A511XFW7</accession>
<organism evidence="1 2">
    <name type="scientific">Acetobacter oeni</name>
    <dbReference type="NCBI Taxonomy" id="304077"/>
    <lineage>
        <taxon>Bacteria</taxon>
        <taxon>Pseudomonadati</taxon>
        <taxon>Pseudomonadota</taxon>
        <taxon>Alphaproteobacteria</taxon>
        <taxon>Acetobacterales</taxon>
        <taxon>Acetobacteraceae</taxon>
        <taxon>Acetobacter</taxon>
    </lineage>
</organism>
<gene>
    <name evidence="1" type="ORF">AOE01nite_00420</name>
</gene>
<sequence length="80" mass="8612">MLKLLLSDDSALVPDDVEVEVDDAAVALFVEAAPWAAVTAAESRLAVDAVEVVLDTEVTVFPVLQAVMLMPEREKSDEEI</sequence>